<keyword evidence="12" id="KW-1185">Reference proteome</keyword>
<feature type="binding site" evidence="9">
    <location>
        <begin position="196"/>
        <end position="203"/>
    </location>
    <ligand>
        <name>substrate</name>
    </ligand>
</feature>
<dbReference type="GO" id="GO:0035529">
    <property type="term" value="F:NADH pyrophosphatase activity"/>
    <property type="evidence" value="ECO:0007669"/>
    <property type="project" value="TreeGrafter"/>
</dbReference>
<feature type="binding site" evidence="9">
    <location>
        <position position="162"/>
    </location>
    <ligand>
        <name>a divalent metal cation</name>
        <dbReference type="ChEBI" id="CHEBI:60240"/>
        <label>1</label>
    </ligand>
</feature>
<keyword evidence="7 9" id="KW-0464">Manganese</keyword>
<evidence type="ECO:0000313" key="12">
    <source>
        <dbReference type="Proteomes" id="UP000188481"/>
    </source>
</evidence>
<dbReference type="GO" id="GO:0005829">
    <property type="term" value="C:cytosol"/>
    <property type="evidence" value="ECO:0007669"/>
    <property type="project" value="TreeGrafter"/>
</dbReference>
<dbReference type="GO" id="GO:0019677">
    <property type="term" value="P:NAD+ catabolic process"/>
    <property type="evidence" value="ECO:0007669"/>
    <property type="project" value="TreeGrafter"/>
</dbReference>
<keyword evidence="6 9" id="KW-0520">NAD</keyword>
<comment type="caution">
    <text evidence="11">The sequence shown here is derived from an EMBL/GenBank/DDBJ whole genome shotgun (WGS) entry which is preliminary data.</text>
</comment>
<gene>
    <name evidence="9" type="primary">nudC</name>
    <name evidence="11" type="ORF">BKK54_07410</name>
</gene>
<feature type="binding site" evidence="9">
    <location>
        <position position="182"/>
    </location>
    <ligand>
        <name>a divalent metal cation</name>
        <dbReference type="ChEBI" id="CHEBI:60240"/>
        <label>1</label>
    </ligand>
</feature>
<dbReference type="InterPro" id="IPR015376">
    <property type="entry name" value="Znr_NADH_PPase"/>
</dbReference>
<evidence type="ECO:0000256" key="3">
    <source>
        <dbReference type="ARBA" id="ARBA00022801"/>
    </source>
</evidence>
<name>A0A1V3J4C9_9PAST</name>
<dbReference type="NCBIfam" id="NF001299">
    <property type="entry name" value="PRK00241.1"/>
    <property type="match status" value="1"/>
</dbReference>
<feature type="binding site" evidence="9">
    <location>
        <position position="125"/>
    </location>
    <ligand>
        <name>substrate</name>
    </ligand>
</feature>
<dbReference type="InterPro" id="IPR020084">
    <property type="entry name" value="NUDIX_hydrolase_CS"/>
</dbReference>
<protein>
    <recommendedName>
        <fullName evidence="9">NAD-capped RNA hydrolase NudC</fullName>
        <shortName evidence="9">DeNADding enzyme NudC</shortName>
        <ecNumber evidence="9">3.6.1.-</ecNumber>
    </recommendedName>
    <alternativeName>
        <fullName evidence="9">NADH pyrophosphatase</fullName>
        <ecNumber evidence="9">3.6.1.22</ecNumber>
    </alternativeName>
</protein>
<keyword evidence="3 9" id="KW-0378">Hydrolase</keyword>
<feature type="short sequence motif" description="Nudix box" evidence="9">
    <location>
        <begin position="163"/>
        <end position="184"/>
    </location>
</feature>
<feature type="binding site" evidence="9">
    <location>
        <position position="120"/>
    </location>
    <ligand>
        <name>Zn(2+)</name>
        <dbReference type="ChEBI" id="CHEBI:29105"/>
    </ligand>
</feature>
<evidence type="ECO:0000313" key="11">
    <source>
        <dbReference type="EMBL" id="OOF50007.1"/>
    </source>
</evidence>
<dbReference type="GO" id="GO:0000287">
    <property type="term" value="F:magnesium ion binding"/>
    <property type="evidence" value="ECO:0007669"/>
    <property type="project" value="UniProtKB-UniRule"/>
</dbReference>
<dbReference type="GO" id="GO:0006742">
    <property type="term" value="P:NADP+ catabolic process"/>
    <property type="evidence" value="ECO:0007669"/>
    <property type="project" value="TreeGrafter"/>
</dbReference>
<dbReference type="InterPro" id="IPR000086">
    <property type="entry name" value="NUDIX_hydrolase_dom"/>
</dbReference>
<dbReference type="InterPro" id="IPR022925">
    <property type="entry name" value="RNA_Hydrolase_NudC"/>
</dbReference>
<dbReference type="PROSITE" id="PS00893">
    <property type="entry name" value="NUDIX_BOX"/>
    <property type="match status" value="1"/>
</dbReference>
<reference evidence="11 12" key="1">
    <citation type="submission" date="2016-10" db="EMBL/GenBank/DDBJ databases">
        <title>Rodentibacter gen. nov. and new species.</title>
        <authorList>
            <person name="Christensen H."/>
        </authorList>
    </citation>
    <scope>NUCLEOTIDE SEQUENCE [LARGE SCALE GENOMIC DNA]</scope>
    <source>
        <strain evidence="12">ppn416</strain>
    </source>
</reference>
<dbReference type="FunFam" id="3.90.79.10:FF:000004">
    <property type="entry name" value="NADH pyrophosphatase"/>
    <property type="match status" value="1"/>
</dbReference>
<accession>A0A1V3J4C9</accession>
<proteinExistence type="inferred from homology"/>
<dbReference type="SUPFAM" id="SSF55811">
    <property type="entry name" value="Nudix"/>
    <property type="match status" value="2"/>
</dbReference>
<feature type="binding site" evidence="9">
    <location>
        <position position="178"/>
    </location>
    <ligand>
        <name>a divalent metal cation</name>
        <dbReference type="ChEBI" id="CHEBI:60240"/>
        <label>3</label>
    </ligand>
</feature>
<dbReference type="Pfam" id="PF09297">
    <property type="entry name" value="Zn_ribbon_NUD"/>
    <property type="match status" value="1"/>
</dbReference>
<dbReference type="CDD" id="cd03429">
    <property type="entry name" value="NUDIX_NADH_pyrophosphatase_Nudt13"/>
    <property type="match status" value="1"/>
</dbReference>
<dbReference type="RefSeq" id="WP_077542487.1">
    <property type="nucleotide sequence ID" value="NZ_MLHN01000011.1"/>
</dbReference>
<comment type="catalytic activity">
    <reaction evidence="8">
        <text>a 5'-end NAD(+)-phospho-ribonucleoside in mRNA + H2O = a 5'-end phospho-adenosine-phospho-ribonucleoside in mRNA + beta-nicotinamide D-ribonucleotide + 2 H(+)</text>
        <dbReference type="Rhea" id="RHEA:60876"/>
        <dbReference type="Rhea" id="RHEA-COMP:15698"/>
        <dbReference type="Rhea" id="RHEA-COMP:15719"/>
        <dbReference type="ChEBI" id="CHEBI:14649"/>
        <dbReference type="ChEBI" id="CHEBI:15377"/>
        <dbReference type="ChEBI" id="CHEBI:15378"/>
        <dbReference type="ChEBI" id="CHEBI:144029"/>
        <dbReference type="ChEBI" id="CHEBI:144051"/>
    </reaction>
    <physiologicalReaction direction="left-to-right" evidence="8">
        <dbReference type="Rhea" id="RHEA:60877"/>
    </physiologicalReaction>
</comment>
<dbReference type="Gene3D" id="3.90.79.20">
    <property type="match status" value="1"/>
</dbReference>
<comment type="catalytic activity">
    <reaction evidence="9">
        <text>NADH + H2O = reduced beta-nicotinamide D-ribonucleotide + AMP + 2 H(+)</text>
        <dbReference type="Rhea" id="RHEA:48868"/>
        <dbReference type="ChEBI" id="CHEBI:15377"/>
        <dbReference type="ChEBI" id="CHEBI:15378"/>
        <dbReference type="ChEBI" id="CHEBI:57945"/>
        <dbReference type="ChEBI" id="CHEBI:90832"/>
        <dbReference type="ChEBI" id="CHEBI:456215"/>
        <dbReference type="EC" id="3.6.1.22"/>
    </reaction>
</comment>
<evidence type="ECO:0000256" key="4">
    <source>
        <dbReference type="ARBA" id="ARBA00022833"/>
    </source>
</evidence>
<feature type="binding site" evidence="9">
    <location>
        <position position="182"/>
    </location>
    <ligand>
        <name>a divalent metal cation</name>
        <dbReference type="ChEBI" id="CHEBI:60240"/>
        <label>3</label>
    </ligand>
</feature>
<sequence>MRHIESNDSGYWLLTQGSHLYLIHGELPYGTASSLGFVGLKGMIIGEWNESPLWLIEEQNDEQREYVNLRTQLFLPEEKFYLLSRGVEINHFLKNHQFCGKCGHLNQQTEDELAMQCTHCSYRTYPVIHPSIIVAVRRDTQILLANHKRHYQPGGGIYTTLAGFVEVGETFEQAVRREVFEETGIEVNNIRYFGSQPWAFPNSQMVGFLADYEGGEIQLQETEIHDAQWFSYHQPLPELPPTGTIARKLIHATLELCEAADNNKRKFKCQH</sequence>
<comment type="similarity">
    <text evidence="1 9">Belongs to the Nudix hydrolase family. NudC subfamily.</text>
</comment>
<dbReference type="GO" id="GO:0110153">
    <property type="term" value="F:RNA NAD-cap (NMN-forming) hydrolase activity"/>
    <property type="evidence" value="ECO:0007669"/>
    <property type="project" value="RHEA"/>
</dbReference>
<comment type="cofactor">
    <cofactor evidence="9">
        <name>Zn(2+)</name>
        <dbReference type="ChEBI" id="CHEBI:29105"/>
    </cofactor>
    <text evidence="9">Binds 1 zinc ion per subunit.</text>
</comment>
<dbReference type="EC" id="3.6.1.22" evidence="9"/>
<dbReference type="Gene3D" id="3.90.79.10">
    <property type="entry name" value="Nucleoside Triphosphate Pyrophosphohydrolase"/>
    <property type="match status" value="1"/>
</dbReference>
<feature type="binding site" evidence="9">
    <location>
        <position position="99"/>
    </location>
    <ligand>
        <name>Zn(2+)</name>
        <dbReference type="ChEBI" id="CHEBI:29105"/>
    </ligand>
</feature>
<evidence type="ECO:0000256" key="2">
    <source>
        <dbReference type="ARBA" id="ARBA00022723"/>
    </source>
</evidence>
<feature type="binding site" evidence="9">
    <location>
        <position position="246"/>
    </location>
    <ligand>
        <name>substrate</name>
    </ligand>
</feature>
<evidence type="ECO:0000256" key="7">
    <source>
        <dbReference type="ARBA" id="ARBA00023211"/>
    </source>
</evidence>
<feature type="binding site" evidence="9">
    <location>
        <position position="178"/>
    </location>
    <ligand>
        <name>a divalent metal cation</name>
        <dbReference type="ChEBI" id="CHEBI:60240"/>
        <label>2</label>
    </ligand>
</feature>
<comment type="subunit">
    <text evidence="9">Homodimer.</text>
</comment>
<feature type="domain" description="Nudix hydrolase" evidence="10">
    <location>
        <begin position="127"/>
        <end position="253"/>
    </location>
</feature>
<evidence type="ECO:0000259" key="10">
    <source>
        <dbReference type="PROSITE" id="PS51462"/>
    </source>
</evidence>
<dbReference type="PANTHER" id="PTHR42904:SF6">
    <property type="entry name" value="NAD-CAPPED RNA HYDROLASE NUDT12"/>
    <property type="match status" value="1"/>
</dbReference>
<keyword evidence="2 9" id="KW-0479">Metal-binding</keyword>
<evidence type="ECO:0000256" key="1">
    <source>
        <dbReference type="ARBA" id="ARBA00009595"/>
    </source>
</evidence>
<feature type="binding site" evidence="9">
    <location>
        <position position="70"/>
    </location>
    <ligand>
        <name>substrate</name>
    </ligand>
</feature>
<feature type="binding site" evidence="9">
    <location>
        <position position="223"/>
    </location>
    <ligand>
        <name>a divalent metal cation</name>
        <dbReference type="ChEBI" id="CHEBI:60240"/>
        <label>1</label>
    </ligand>
</feature>
<comment type="cofactor">
    <cofactor evidence="9">
        <name>Mg(2+)</name>
        <dbReference type="ChEBI" id="CHEBI:18420"/>
    </cofactor>
    <cofactor evidence="9">
        <name>Mn(2+)</name>
        <dbReference type="ChEBI" id="CHEBI:29035"/>
    </cofactor>
    <text evidence="9">Divalent metal cations. Mg(2+) or Mn(2+).</text>
</comment>
<feature type="binding site" evidence="9">
    <location>
        <position position="102"/>
    </location>
    <ligand>
        <name>Zn(2+)</name>
        <dbReference type="ChEBI" id="CHEBI:29105"/>
    </ligand>
</feature>
<dbReference type="GO" id="GO:0030145">
    <property type="term" value="F:manganese ion binding"/>
    <property type="evidence" value="ECO:0007669"/>
    <property type="project" value="UniProtKB-UniRule"/>
</dbReference>
<dbReference type="AlphaFoldDB" id="A0A1V3J4C9"/>
<dbReference type="InterPro" id="IPR015797">
    <property type="entry name" value="NUDIX_hydrolase-like_dom_sf"/>
</dbReference>
<dbReference type="HAMAP" id="MF_00297">
    <property type="entry name" value="Nudix_NudC"/>
    <property type="match status" value="1"/>
</dbReference>
<comment type="function">
    <text evidence="9">mRNA decapping enzyme that specifically removes the nicotinamide adenine dinucleotide (NAD) cap from a subset of mRNAs by hydrolyzing the diphosphate linkage to produce nicotinamide mononucleotide (NMN) and 5' monophosphate mRNA. The NAD-cap is present at the 5'-end of some mRNAs and stabilizes RNA against 5'-processing. Has preference for mRNAs with a 5'-end purine. Catalyzes the hydrolysis of a broad range of dinucleotide pyrophosphates.</text>
</comment>
<evidence type="ECO:0000256" key="5">
    <source>
        <dbReference type="ARBA" id="ARBA00022842"/>
    </source>
</evidence>
<dbReference type="EMBL" id="MLHN01000011">
    <property type="protein sequence ID" value="OOF50007.1"/>
    <property type="molecule type" value="Genomic_DNA"/>
</dbReference>
<evidence type="ECO:0000256" key="9">
    <source>
        <dbReference type="HAMAP-Rule" id="MF_00297"/>
    </source>
</evidence>
<comment type="caution">
    <text evidence="9">Lacks conserved residue(s) required for the propagation of feature annotation.</text>
</comment>
<dbReference type="Pfam" id="PF00293">
    <property type="entry name" value="NUDIX"/>
    <property type="match status" value="1"/>
</dbReference>
<dbReference type="GO" id="GO:0000210">
    <property type="term" value="F:NAD+ diphosphatase activity"/>
    <property type="evidence" value="ECO:0007669"/>
    <property type="project" value="UniProtKB-UniRule"/>
</dbReference>
<keyword evidence="4 9" id="KW-0862">Zinc</keyword>
<dbReference type="GO" id="GO:0008270">
    <property type="term" value="F:zinc ion binding"/>
    <property type="evidence" value="ECO:0007669"/>
    <property type="project" value="UniProtKB-UniRule"/>
</dbReference>
<dbReference type="PROSITE" id="PS51462">
    <property type="entry name" value="NUDIX"/>
    <property type="match status" value="1"/>
</dbReference>
<dbReference type="STRING" id="1908264.BKK54_07410"/>
<organism evidence="11 12">
    <name type="scientific">Rodentibacter genomosp. 1</name>
    <dbReference type="NCBI Taxonomy" id="1908264"/>
    <lineage>
        <taxon>Bacteria</taxon>
        <taxon>Pseudomonadati</taxon>
        <taxon>Pseudomonadota</taxon>
        <taxon>Gammaproteobacteria</taxon>
        <taxon>Pasteurellales</taxon>
        <taxon>Pasteurellaceae</taxon>
        <taxon>Rodentibacter</taxon>
    </lineage>
</organism>
<dbReference type="EC" id="3.6.1.-" evidence="9"/>
<dbReference type="InterPro" id="IPR050241">
    <property type="entry name" value="NAD-cap_RNA_hydrolase_NudC"/>
</dbReference>
<evidence type="ECO:0000256" key="8">
    <source>
        <dbReference type="ARBA" id="ARBA00023679"/>
    </source>
</evidence>
<feature type="binding site" evidence="9">
    <location>
        <position position="117"/>
    </location>
    <ligand>
        <name>Zn(2+)</name>
        <dbReference type="ChEBI" id="CHEBI:29105"/>
    </ligand>
</feature>
<dbReference type="PRINTS" id="PR00502">
    <property type="entry name" value="NUDIXFAMILY"/>
</dbReference>
<dbReference type="InterPro" id="IPR020476">
    <property type="entry name" value="Nudix_hydrolase"/>
</dbReference>
<feature type="binding site" evidence="9">
    <location>
        <position position="112"/>
    </location>
    <ligand>
        <name>substrate</name>
    </ligand>
</feature>
<dbReference type="PANTHER" id="PTHR42904">
    <property type="entry name" value="NUDIX HYDROLASE, NUDC SUBFAMILY"/>
    <property type="match status" value="1"/>
</dbReference>
<dbReference type="Proteomes" id="UP000188481">
    <property type="component" value="Unassembled WGS sequence"/>
</dbReference>
<dbReference type="InterPro" id="IPR049734">
    <property type="entry name" value="NudC-like_C"/>
</dbReference>
<comment type="catalytic activity">
    <reaction evidence="9">
        <text>NAD(+) + H2O = beta-nicotinamide D-ribonucleotide + AMP + 2 H(+)</text>
        <dbReference type="Rhea" id="RHEA:11800"/>
        <dbReference type="ChEBI" id="CHEBI:14649"/>
        <dbReference type="ChEBI" id="CHEBI:15377"/>
        <dbReference type="ChEBI" id="CHEBI:15378"/>
        <dbReference type="ChEBI" id="CHEBI:57540"/>
        <dbReference type="ChEBI" id="CHEBI:456215"/>
        <dbReference type="EC" id="3.6.1.22"/>
    </reaction>
</comment>
<feature type="binding site" evidence="9">
    <location>
        <position position="223"/>
    </location>
    <ligand>
        <name>a divalent metal cation</name>
        <dbReference type="ChEBI" id="CHEBI:60240"/>
        <label>3</label>
    </ligand>
</feature>
<keyword evidence="5 9" id="KW-0460">Magnesium</keyword>
<evidence type="ECO:0000256" key="6">
    <source>
        <dbReference type="ARBA" id="ARBA00023027"/>
    </source>
</evidence>